<organism evidence="6 7">
    <name type="scientific">Pseudoroseomonas cervicalis ATCC 49957</name>
    <dbReference type="NCBI Taxonomy" id="525371"/>
    <lineage>
        <taxon>Bacteria</taxon>
        <taxon>Pseudomonadati</taxon>
        <taxon>Pseudomonadota</taxon>
        <taxon>Alphaproteobacteria</taxon>
        <taxon>Acetobacterales</taxon>
        <taxon>Roseomonadaceae</taxon>
        <taxon>Roseomonas</taxon>
    </lineage>
</organism>
<protein>
    <submittedName>
        <fullName evidence="6">Metallo-beta-lactamase domain protein</fullName>
        <ecNumber evidence="6">3.5.2.6</ecNumber>
    </submittedName>
</protein>
<dbReference type="InterPro" id="IPR006311">
    <property type="entry name" value="TAT_signal"/>
</dbReference>
<dbReference type="AlphaFoldDB" id="D5RT26"/>
<name>D5RT26_9PROT</name>
<dbReference type="SMART" id="SM00849">
    <property type="entry name" value="Lactamase_B"/>
    <property type="match status" value="1"/>
</dbReference>
<keyword evidence="4" id="KW-0862">Zinc</keyword>
<evidence type="ECO:0000313" key="6">
    <source>
        <dbReference type="EMBL" id="EFH09543.1"/>
    </source>
</evidence>
<keyword evidence="3 6" id="KW-0378">Hydrolase</keyword>
<comment type="similarity">
    <text evidence="1">Belongs to the metallo-beta-lactamase superfamily.</text>
</comment>
<evidence type="ECO:0000256" key="1">
    <source>
        <dbReference type="ARBA" id="ARBA00007749"/>
    </source>
</evidence>
<feature type="domain" description="Metallo-beta-lactamase" evidence="5">
    <location>
        <begin position="106"/>
        <end position="310"/>
    </location>
</feature>
<dbReference type="InterPro" id="IPR036866">
    <property type="entry name" value="RibonucZ/Hydroxyglut_hydro"/>
</dbReference>
<dbReference type="InterPro" id="IPR051013">
    <property type="entry name" value="MBL_superfamily_lactonases"/>
</dbReference>
<evidence type="ECO:0000313" key="7">
    <source>
        <dbReference type="Proteomes" id="UP000005324"/>
    </source>
</evidence>
<dbReference type="EC" id="3.5.2.6" evidence="6"/>
<comment type="caution">
    <text evidence="6">The sequence shown here is derived from an EMBL/GenBank/DDBJ whole genome shotgun (WGS) entry which is preliminary data.</text>
</comment>
<evidence type="ECO:0000259" key="5">
    <source>
        <dbReference type="SMART" id="SM00849"/>
    </source>
</evidence>
<dbReference type="PANTHER" id="PTHR42978:SF6">
    <property type="entry name" value="QUORUM-QUENCHING LACTONASE YTNP-RELATED"/>
    <property type="match status" value="1"/>
</dbReference>
<gene>
    <name evidence="6" type="ORF">HMPREF0731_4238</name>
</gene>
<dbReference type="Proteomes" id="UP000005324">
    <property type="component" value="Unassembled WGS sequence"/>
</dbReference>
<accession>D5RT26</accession>
<dbReference type="Pfam" id="PF00753">
    <property type="entry name" value="Lactamase_B"/>
    <property type="match status" value="1"/>
</dbReference>
<dbReference type="PANTHER" id="PTHR42978">
    <property type="entry name" value="QUORUM-QUENCHING LACTONASE YTNP-RELATED-RELATED"/>
    <property type="match status" value="1"/>
</dbReference>
<dbReference type="PROSITE" id="PS51318">
    <property type="entry name" value="TAT"/>
    <property type="match status" value="1"/>
</dbReference>
<dbReference type="RefSeq" id="WP_007003268.1">
    <property type="nucleotide sequence ID" value="NZ_GG770777.1"/>
</dbReference>
<reference evidence="6 7" key="1">
    <citation type="submission" date="2010-04" db="EMBL/GenBank/DDBJ databases">
        <authorList>
            <person name="Qin X."/>
            <person name="Bachman B."/>
            <person name="Battles P."/>
            <person name="Bell A."/>
            <person name="Bess C."/>
            <person name="Bickham C."/>
            <person name="Chaboub L."/>
            <person name="Chen D."/>
            <person name="Coyle M."/>
            <person name="Deiros D.R."/>
            <person name="Dinh H."/>
            <person name="Forbes L."/>
            <person name="Fowler G."/>
            <person name="Francisco L."/>
            <person name="Fu Q."/>
            <person name="Gubbala S."/>
            <person name="Hale W."/>
            <person name="Han Y."/>
            <person name="Hemphill L."/>
            <person name="Highlander S.K."/>
            <person name="Hirani K."/>
            <person name="Hogues M."/>
            <person name="Jackson L."/>
            <person name="Jakkamsetti A."/>
            <person name="Javaid M."/>
            <person name="Jiang H."/>
            <person name="Korchina V."/>
            <person name="Kovar C."/>
            <person name="Lara F."/>
            <person name="Lee S."/>
            <person name="Mata R."/>
            <person name="Mathew T."/>
            <person name="Moen C."/>
            <person name="Morales K."/>
            <person name="Munidasa M."/>
            <person name="Nazareth L."/>
            <person name="Ngo R."/>
            <person name="Nguyen L."/>
            <person name="Okwuonu G."/>
            <person name="Ongeri F."/>
            <person name="Patil S."/>
            <person name="Petrosino J."/>
            <person name="Pham C."/>
            <person name="Pham P."/>
            <person name="Pu L.-L."/>
            <person name="Puazo M."/>
            <person name="Raj R."/>
            <person name="Reid J."/>
            <person name="Rouhana J."/>
            <person name="Saada N."/>
            <person name="Shang Y."/>
            <person name="Simmons D."/>
            <person name="Thornton R."/>
            <person name="Warren J."/>
            <person name="Weissenberger G."/>
            <person name="Zhang J."/>
            <person name="Zhang L."/>
            <person name="Zhou C."/>
            <person name="Zhu D."/>
            <person name="Muzny D."/>
            <person name="Worley K."/>
            <person name="Gibbs R."/>
        </authorList>
    </citation>
    <scope>NUCLEOTIDE SEQUENCE [LARGE SCALE GENOMIC DNA]</scope>
    <source>
        <strain evidence="6 7">ATCC 49957</strain>
    </source>
</reference>
<evidence type="ECO:0000256" key="3">
    <source>
        <dbReference type="ARBA" id="ARBA00022801"/>
    </source>
</evidence>
<evidence type="ECO:0000256" key="4">
    <source>
        <dbReference type="ARBA" id="ARBA00022833"/>
    </source>
</evidence>
<dbReference type="GO" id="GO:0046872">
    <property type="term" value="F:metal ion binding"/>
    <property type="evidence" value="ECO:0007669"/>
    <property type="project" value="UniProtKB-KW"/>
</dbReference>
<dbReference type="OrthoDB" id="9773738at2"/>
<dbReference type="CDD" id="cd07720">
    <property type="entry name" value="OPHC2-like_MBL-fold"/>
    <property type="match status" value="1"/>
</dbReference>
<sequence length="337" mass="35884">MELDRRSLLTAAGALVMAPALLRFGLGDALAQTAPAATPTAGAGGTATQAPGFYRFRIGSLVATVVHDGFGRRPNPTQGFIRNADSAAVEAALQAAFLPTQHLDIPYTVTVLETPRGLVLFDTGTGGQLGATAGSIPANLRAAGLAPEQVTLIVMTHFHGDHITGLTDAEGRPAFPNAEIVVPEPEWAFWMDDGQASRAPEAMRGAFANVRRRFAPYQAKLRRIAPDAEVMPGIRAIATAGHTPGHTSYLIADGSDQAMVLGDVTNRPELNLANPGWHLIFDMDATAAEATRRRVFDQVATDRIRCIGYHFPFPANGYVAKEGEGYRFVPAFWTGAI</sequence>
<evidence type="ECO:0000256" key="2">
    <source>
        <dbReference type="ARBA" id="ARBA00022723"/>
    </source>
</evidence>
<keyword evidence="2" id="KW-0479">Metal-binding</keyword>
<dbReference type="InterPro" id="IPR001279">
    <property type="entry name" value="Metallo-B-lactamas"/>
</dbReference>
<dbReference type="SUPFAM" id="SSF56281">
    <property type="entry name" value="Metallo-hydrolase/oxidoreductase"/>
    <property type="match status" value="1"/>
</dbReference>
<dbReference type="EMBL" id="ADVL01000774">
    <property type="protein sequence ID" value="EFH09543.1"/>
    <property type="molecule type" value="Genomic_DNA"/>
</dbReference>
<proteinExistence type="inferred from homology"/>
<dbReference type="GO" id="GO:0008800">
    <property type="term" value="F:beta-lactamase activity"/>
    <property type="evidence" value="ECO:0007669"/>
    <property type="project" value="UniProtKB-EC"/>
</dbReference>
<dbReference type="HOGENOM" id="CLU_056519_0_0_5"/>
<dbReference type="Gene3D" id="3.60.15.10">
    <property type="entry name" value="Ribonuclease Z/Hydroxyacylglutathione hydrolase-like"/>
    <property type="match status" value="1"/>
</dbReference>
<keyword evidence="7" id="KW-1185">Reference proteome</keyword>